<comment type="caution">
    <text evidence="2">The sequence shown here is derived from an EMBL/GenBank/DDBJ whole genome shotgun (WGS) entry which is preliminary data.</text>
</comment>
<dbReference type="Proteomes" id="UP000518892">
    <property type="component" value="Unassembled WGS sequence"/>
</dbReference>
<feature type="domain" description="Gp5/Type VI secretion system Vgr protein OB-fold" evidence="1">
    <location>
        <begin position="26"/>
        <end position="99"/>
    </location>
</feature>
<organism evidence="2 3">
    <name type="scientific">Halomonas stenophila</name>
    <dbReference type="NCBI Taxonomy" id="795312"/>
    <lineage>
        <taxon>Bacteria</taxon>
        <taxon>Pseudomonadati</taxon>
        <taxon>Pseudomonadota</taxon>
        <taxon>Gammaproteobacteria</taxon>
        <taxon>Oceanospirillales</taxon>
        <taxon>Halomonadaceae</taxon>
        <taxon>Halomonas</taxon>
    </lineage>
</organism>
<dbReference type="Gene3D" id="2.40.50.230">
    <property type="entry name" value="Gp5 N-terminal domain"/>
    <property type="match status" value="1"/>
</dbReference>
<sequence>MNDIANRGPTIDELYRPSSGRLYGKYLGEITDRDDPKRRGRLRIRVDNITDAKGIWADPCVPYAGDGIGFFALPPEGTKVWVEFLGGRIDRLVYCGFLWQEGELDGQDYDPARVHFETGSLRIEVDDSADEIKIEIKNNGGSITIKGGEITLKANIVTQEAQGNKVILDAAAFDVKNAALKVV</sequence>
<evidence type="ECO:0000313" key="2">
    <source>
        <dbReference type="EMBL" id="MBB3232253.1"/>
    </source>
</evidence>
<dbReference type="InterPro" id="IPR006531">
    <property type="entry name" value="Gp5/Vgr_OB"/>
</dbReference>
<evidence type="ECO:0000259" key="1">
    <source>
        <dbReference type="Pfam" id="PF04717"/>
    </source>
</evidence>
<dbReference type="Pfam" id="PF04717">
    <property type="entry name" value="Phage_base_V"/>
    <property type="match status" value="1"/>
</dbReference>
<dbReference type="RefSeq" id="WP_183384700.1">
    <property type="nucleotide sequence ID" value="NZ_JACHXR010000010.1"/>
</dbReference>
<dbReference type="AlphaFoldDB" id="A0A7W5EVP6"/>
<proteinExistence type="predicted"/>
<reference evidence="2 3" key="1">
    <citation type="submission" date="2020-08" db="EMBL/GenBank/DDBJ databases">
        <title>Genomic Encyclopedia of Type Strains, Phase III (KMG-III): the genomes of soil and plant-associated and newly described type strains.</title>
        <authorList>
            <person name="Whitman W."/>
        </authorList>
    </citation>
    <scope>NUCLEOTIDE SEQUENCE [LARGE SCALE GENOMIC DNA]</scope>
    <source>
        <strain evidence="2 3">CECT 7744</strain>
    </source>
</reference>
<protein>
    <recommendedName>
        <fullName evidence="1">Gp5/Type VI secretion system Vgr protein OB-fold domain-containing protein</fullName>
    </recommendedName>
</protein>
<dbReference type="EMBL" id="JACHXR010000010">
    <property type="protein sequence ID" value="MBB3232253.1"/>
    <property type="molecule type" value="Genomic_DNA"/>
</dbReference>
<gene>
    <name evidence="2" type="ORF">FHR97_003121</name>
</gene>
<dbReference type="SUPFAM" id="SSF69255">
    <property type="entry name" value="gp5 N-terminal domain-like"/>
    <property type="match status" value="1"/>
</dbReference>
<accession>A0A7W5EVP6</accession>
<name>A0A7W5EVP6_9GAMM</name>
<evidence type="ECO:0000313" key="3">
    <source>
        <dbReference type="Proteomes" id="UP000518892"/>
    </source>
</evidence>
<keyword evidence="3" id="KW-1185">Reference proteome</keyword>
<dbReference type="InterPro" id="IPR037026">
    <property type="entry name" value="Vgr_OB-fold_dom_sf"/>
</dbReference>